<reference evidence="1 2" key="1">
    <citation type="submission" date="2022-09" db="EMBL/GenBank/DDBJ databases">
        <authorList>
            <person name="Palmer J.M."/>
        </authorList>
    </citation>
    <scope>NUCLEOTIDE SEQUENCE [LARGE SCALE GENOMIC DNA]</scope>
    <source>
        <strain evidence="1 2">DSM 7382</strain>
    </source>
</reference>
<proteinExistence type="predicted"/>
<gene>
    <name evidence="1" type="ORF">QCA50_010959</name>
</gene>
<name>A0AAW0G3P4_9APHY</name>
<sequence>MANSPRNLQVKLMRQLDEEDKREDELEDTYLFAATLITCIKLEWMLELHTKAQHQSYLCRPDLLPNPHTATSWQILQEGHNDRAYIVTMEIDIRTFELILSSGFKQRWEKSTIDHTNISLAGVSRPHCQFLDAAGGLGLVLYWLSLIMHKITLQQIFALIPSTVNRYIAFSLRILLKTLKDIPQANISWPDQVTKYNEFEKLSEIVISHHSLLQGAFGSIDGLNLPCQV</sequence>
<accession>A0AAW0G3P4</accession>
<dbReference type="EMBL" id="JASBNA010000018">
    <property type="protein sequence ID" value="KAK7686147.1"/>
    <property type="molecule type" value="Genomic_DNA"/>
</dbReference>
<dbReference type="AlphaFoldDB" id="A0AAW0G3P4"/>
<protein>
    <submittedName>
        <fullName evidence="1">Uncharacterized protein</fullName>
    </submittedName>
</protein>
<dbReference type="PANTHER" id="PTHR48471:SF1">
    <property type="entry name" value="DDE TNP4 DOMAIN-CONTAINING PROTEIN"/>
    <property type="match status" value="1"/>
</dbReference>
<evidence type="ECO:0000313" key="1">
    <source>
        <dbReference type="EMBL" id="KAK7686147.1"/>
    </source>
</evidence>
<evidence type="ECO:0000313" key="2">
    <source>
        <dbReference type="Proteomes" id="UP001385951"/>
    </source>
</evidence>
<dbReference type="PANTHER" id="PTHR48471">
    <property type="entry name" value="DDE TNP4 DOMAIN-CONTAINING PROTEIN"/>
    <property type="match status" value="1"/>
</dbReference>
<dbReference type="Proteomes" id="UP001385951">
    <property type="component" value="Unassembled WGS sequence"/>
</dbReference>
<comment type="caution">
    <text evidence="1">The sequence shown here is derived from an EMBL/GenBank/DDBJ whole genome shotgun (WGS) entry which is preliminary data.</text>
</comment>
<organism evidence="1 2">
    <name type="scientific">Cerrena zonata</name>
    <dbReference type="NCBI Taxonomy" id="2478898"/>
    <lineage>
        <taxon>Eukaryota</taxon>
        <taxon>Fungi</taxon>
        <taxon>Dikarya</taxon>
        <taxon>Basidiomycota</taxon>
        <taxon>Agaricomycotina</taxon>
        <taxon>Agaricomycetes</taxon>
        <taxon>Polyporales</taxon>
        <taxon>Cerrenaceae</taxon>
        <taxon>Cerrena</taxon>
    </lineage>
</organism>
<keyword evidence="2" id="KW-1185">Reference proteome</keyword>